<dbReference type="Proteomes" id="UP000602050">
    <property type="component" value="Unassembled WGS sequence"/>
</dbReference>
<evidence type="ECO:0000313" key="3">
    <source>
        <dbReference type="Proteomes" id="UP000602050"/>
    </source>
</evidence>
<sequence length="278" mass="30790">MQGASLTDEIAISLSQLIDDSQATNRRDPSHSDLDFIVQKAELWDVDPKNQGRNVGKAKRIRAILYWSLENDIKKGEKLVKSVISVVKASGGFRENSINYTGREQIENLMQAFKSTGYILTIDGEIQPVILDNLSEKEMSEALHTYIRRAKQGIEDAALVAGTGKDLMEAVAAYIILKKMGSYPTQANFPTLLGQAFMMVGSATPHDKIDSNLPEPAIKRFERALYELACSINKLRNKEGTGHGRPFLSILTKEEALSAIESIGLVAEYLFNKLELNS</sequence>
<dbReference type="EMBL" id="BMEV01000031">
    <property type="protein sequence ID" value="GFZ77331.1"/>
    <property type="molecule type" value="Genomic_DNA"/>
</dbReference>
<organism evidence="2 3">
    <name type="scientific">Compostibacillus humi</name>
    <dbReference type="NCBI Taxonomy" id="1245525"/>
    <lineage>
        <taxon>Bacteria</taxon>
        <taxon>Bacillati</taxon>
        <taxon>Bacillota</taxon>
        <taxon>Bacilli</taxon>
        <taxon>Bacillales</taxon>
        <taxon>Bacillaceae</taxon>
        <taxon>Compostibacillus</taxon>
    </lineage>
</organism>
<gene>
    <name evidence="2" type="ORF">GCM10010978_18670</name>
</gene>
<dbReference type="AlphaFoldDB" id="A0A8J2TK40"/>
<evidence type="ECO:0000259" key="1">
    <source>
        <dbReference type="Pfam" id="PF14355"/>
    </source>
</evidence>
<reference evidence="2" key="1">
    <citation type="journal article" date="2014" name="Int. J. Syst. Evol. Microbiol.">
        <title>Complete genome sequence of Corynebacterium casei LMG S-19264T (=DSM 44701T), isolated from a smear-ripened cheese.</title>
        <authorList>
            <consortium name="US DOE Joint Genome Institute (JGI-PGF)"/>
            <person name="Walter F."/>
            <person name="Albersmeier A."/>
            <person name="Kalinowski J."/>
            <person name="Ruckert C."/>
        </authorList>
    </citation>
    <scope>NUCLEOTIDE SEQUENCE</scope>
    <source>
        <strain evidence="2">CGMCC 1.12360</strain>
    </source>
</reference>
<accession>A0A8J2TK40</accession>
<protein>
    <recommendedName>
        <fullName evidence="1">Abortive infection protein-like C-terminal domain-containing protein</fullName>
    </recommendedName>
</protein>
<keyword evidence="3" id="KW-1185">Reference proteome</keyword>
<dbReference type="RefSeq" id="WP_188392134.1">
    <property type="nucleotide sequence ID" value="NZ_BMEV01000031.1"/>
</dbReference>
<dbReference type="InterPro" id="IPR026001">
    <property type="entry name" value="Abi-like_C"/>
</dbReference>
<evidence type="ECO:0000313" key="2">
    <source>
        <dbReference type="EMBL" id="GFZ77331.1"/>
    </source>
</evidence>
<reference evidence="2" key="2">
    <citation type="submission" date="2020-09" db="EMBL/GenBank/DDBJ databases">
        <authorList>
            <person name="Sun Q."/>
            <person name="Zhou Y."/>
        </authorList>
    </citation>
    <scope>NUCLEOTIDE SEQUENCE</scope>
    <source>
        <strain evidence="2">CGMCC 1.12360</strain>
    </source>
</reference>
<proteinExistence type="predicted"/>
<dbReference type="Pfam" id="PF14355">
    <property type="entry name" value="Abi_C"/>
    <property type="match status" value="1"/>
</dbReference>
<comment type="caution">
    <text evidence="2">The sequence shown here is derived from an EMBL/GenBank/DDBJ whole genome shotgun (WGS) entry which is preliminary data.</text>
</comment>
<name>A0A8J2TK40_9BACI</name>
<feature type="domain" description="Abortive infection protein-like C-terminal" evidence="1">
    <location>
        <begin position="210"/>
        <end position="271"/>
    </location>
</feature>